<sequence>MAAVVLVLMTIVGLVVIMQGEGEGEVPTEPQGQPGLTQPSQQVPSEGLPPSPTATATAPAPGPRVAAATAMAAKFVAFMSANQQKEAAALGCEDSKQLLPGALMLIVDEQTKLKVSGKAIVQEPGTTAYPMRIVLVPIAGKTRFGPESGFVRIQDISGQPLCVRIYELK</sequence>
<accession>A0ABP6XQA4</accession>
<gene>
    <name evidence="2" type="ORF">GCM10022235_44030</name>
</gene>
<keyword evidence="3" id="KW-1185">Reference proteome</keyword>
<dbReference type="EMBL" id="BAABAA010000006">
    <property type="protein sequence ID" value="GAA3570013.1"/>
    <property type="molecule type" value="Genomic_DNA"/>
</dbReference>
<feature type="region of interest" description="Disordered" evidence="1">
    <location>
        <begin position="23"/>
        <end position="62"/>
    </location>
</feature>
<protein>
    <submittedName>
        <fullName evidence="2">Uncharacterized protein</fullName>
    </submittedName>
</protein>
<evidence type="ECO:0000313" key="3">
    <source>
        <dbReference type="Proteomes" id="UP001501222"/>
    </source>
</evidence>
<reference evidence="3" key="1">
    <citation type="journal article" date="2019" name="Int. J. Syst. Evol. Microbiol.">
        <title>The Global Catalogue of Microorganisms (GCM) 10K type strain sequencing project: providing services to taxonomists for standard genome sequencing and annotation.</title>
        <authorList>
            <consortium name="The Broad Institute Genomics Platform"/>
            <consortium name="The Broad Institute Genome Sequencing Center for Infectious Disease"/>
            <person name="Wu L."/>
            <person name="Ma J."/>
        </authorList>
    </citation>
    <scope>NUCLEOTIDE SEQUENCE [LARGE SCALE GENOMIC DNA]</scope>
    <source>
        <strain evidence="3">JCM 16928</strain>
    </source>
</reference>
<organism evidence="2 3">
    <name type="scientific">Kribbella ginsengisoli</name>
    <dbReference type="NCBI Taxonomy" id="363865"/>
    <lineage>
        <taxon>Bacteria</taxon>
        <taxon>Bacillati</taxon>
        <taxon>Actinomycetota</taxon>
        <taxon>Actinomycetes</taxon>
        <taxon>Propionibacteriales</taxon>
        <taxon>Kribbellaceae</taxon>
        <taxon>Kribbella</taxon>
    </lineage>
</organism>
<dbReference type="RefSeq" id="WP_344843360.1">
    <property type="nucleotide sequence ID" value="NZ_BAABAA010000006.1"/>
</dbReference>
<comment type="caution">
    <text evidence="2">The sequence shown here is derived from an EMBL/GenBank/DDBJ whole genome shotgun (WGS) entry which is preliminary data.</text>
</comment>
<proteinExistence type="predicted"/>
<feature type="compositionally biased region" description="Polar residues" evidence="1">
    <location>
        <begin position="30"/>
        <end position="44"/>
    </location>
</feature>
<evidence type="ECO:0000313" key="2">
    <source>
        <dbReference type="EMBL" id="GAA3570013.1"/>
    </source>
</evidence>
<evidence type="ECO:0000256" key="1">
    <source>
        <dbReference type="SAM" id="MobiDB-lite"/>
    </source>
</evidence>
<dbReference type="Proteomes" id="UP001501222">
    <property type="component" value="Unassembled WGS sequence"/>
</dbReference>
<feature type="compositionally biased region" description="Low complexity" evidence="1">
    <location>
        <begin position="53"/>
        <end position="62"/>
    </location>
</feature>
<name>A0ABP6XQA4_9ACTN</name>